<accession>A0AC11E068</accession>
<reference evidence="1" key="1">
    <citation type="submission" date="2020-11" db="EMBL/GenBank/DDBJ databases">
        <authorList>
            <person name="Davenport K.M."/>
            <person name="Bickhart D.M."/>
            <person name="Smith T.P.L."/>
            <person name="Murdoch B.M."/>
            <person name="Rosen B.D."/>
        </authorList>
    </citation>
    <scope>NUCLEOTIDE SEQUENCE [LARGE SCALE GENOMIC DNA]</scope>
    <source>
        <strain evidence="1">OAR_USU_Benz2616</strain>
    </source>
</reference>
<dbReference type="Ensembl" id="ENSOART00020062824.1">
    <property type="protein sequence ID" value="ENSOARP00020051766.1"/>
    <property type="gene ID" value="ENSOARG00020019228.2"/>
</dbReference>
<gene>
    <name evidence="1" type="primary">PATL2</name>
</gene>
<protein>
    <submittedName>
        <fullName evidence="1">PAT1 homolog 2</fullName>
    </submittedName>
</protein>
<reference evidence="1" key="3">
    <citation type="submission" date="2025-09" db="UniProtKB">
        <authorList>
            <consortium name="Ensembl"/>
        </authorList>
    </citation>
    <scope>IDENTIFICATION</scope>
</reference>
<reference evidence="1" key="2">
    <citation type="submission" date="2025-08" db="UniProtKB">
        <authorList>
            <consortium name="Ensembl"/>
        </authorList>
    </citation>
    <scope>IDENTIFICATION</scope>
</reference>
<name>A0AC11E068_SHEEP</name>
<organism evidence="1">
    <name type="scientific">Ovis aries</name>
    <name type="common">Sheep</name>
    <dbReference type="NCBI Taxonomy" id="9940"/>
    <lineage>
        <taxon>Eukaryota</taxon>
        <taxon>Metazoa</taxon>
        <taxon>Chordata</taxon>
        <taxon>Craniata</taxon>
        <taxon>Vertebrata</taxon>
        <taxon>Euteleostomi</taxon>
        <taxon>Mammalia</taxon>
        <taxon>Eutheria</taxon>
        <taxon>Laurasiatheria</taxon>
        <taxon>Artiodactyla</taxon>
        <taxon>Ruminantia</taxon>
        <taxon>Pecora</taxon>
        <taxon>Bovidae</taxon>
        <taxon>Caprinae</taxon>
        <taxon>Ovis</taxon>
    </lineage>
</organism>
<sequence>MTVGGKRRGVDPHMEEKAQASTLSGAKSYSRGGDRPAGDKRGPAVRCPHDWLARPQCGRCWVRFFKAKTGETLGQKGNQQQRQDLLVETCFSQTLKFLSQTPDHLAPLPFRPSLPSAGSAARHFGPQLPAPDPSLLCSPPTSWPLRLSLRSHLTQLHPQHQRILKQQQQQGRPRSPPAKKWPQQPDSYANLMTQKEKEWVVKVQMVQLQSEKPRLADYYYQEYYQKLEKKQADEELLGRRSRFESLKLVTPYIQKAEAYESVVRIEGSLGQVAVSTCFTPRRAIDAVPHGTQEQETAAASSQRLWVLYRIEKMFLQLLEIEDGQQEAQPRDSEQRSSQVEKLFQALKAQGQNNLEAADDGFLQALSVGKGKALVARLLPFLPRDRAVSLLLAITRHLPFLVKRDVADQALQMLFQPLSKCIRHLTFWELLQGLQGLMRLPPGSSERPITVVLQNQDRHGGSHCLGDCSDAYSLSGRTAGRPQQPSSPVLSPRGQTIGTEAGG</sequence>
<proteinExistence type="predicted"/>
<evidence type="ECO:0000313" key="1">
    <source>
        <dbReference type="Ensembl" id="ENSOARP00020051766.1"/>
    </source>
</evidence>